<evidence type="ECO:0000313" key="14">
    <source>
        <dbReference type="Proteomes" id="UP001521184"/>
    </source>
</evidence>
<comment type="similarity">
    <text evidence="2 11">Belongs to the mitochondrial carrier (TC 2.A.29) family.</text>
</comment>
<dbReference type="Proteomes" id="UP001521184">
    <property type="component" value="Unassembled WGS sequence"/>
</dbReference>
<evidence type="ECO:0000256" key="5">
    <source>
        <dbReference type="ARBA" id="ARBA00022737"/>
    </source>
</evidence>
<dbReference type="Pfam" id="PF00153">
    <property type="entry name" value="Mito_carr"/>
    <property type="match status" value="3"/>
</dbReference>
<keyword evidence="7" id="KW-1133">Transmembrane helix</keyword>
<dbReference type="Pfam" id="PF02466">
    <property type="entry name" value="Tim17"/>
    <property type="match status" value="1"/>
</dbReference>
<keyword evidence="6" id="KW-0999">Mitochondrion inner membrane</keyword>
<keyword evidence="14" id="KW-1185">Reference proteome</keyword>
<evidence type="ECO:0000256" key="3">
    <source>
        <dbReference type="ARBA" id="ARBA00022448"/>
    </source>
</evidence>
<evidence type="ECO:0000256" key="9">
    <source>
        <dbReference type="ARBA" id="ARBA00023136"/>
    </source>
</evidence>
<keyword evidence="4 10" id="KW-0812">Transmembrane</keyword>
<evidence type="ECO:0000256" key="4">
    <source>
        <dbReference type="ARBA" id="ARBA00022692"/>
    </source>
</evidence>
<evidence type="ECO:0000256" key="8">
    <source>
        <dbReference type="ARBA" id="ARBA00023128"/>
    </source>
</evidence>
<dbReference type="EMBL" id="JAKEKT020000002">
    <property type="protein sequence ID" value="KAL1651343.1"/>
    <property type="molecule type" value="Genomic_DNA"/>
</dbReference>
<protein>
    <submittedName>
        <fullName evidence="13">Mitochondrial ornithine carrier protein</fullName>
    </submittedName>
</protein>
<keyword evidence="8" id="KW-0496">Mitochondrion</keyword>
<comment type="subcellular location">
    <subcellularLocation>
        <location evidence="1">Mitochondrion membrane</location>
        <topology evidence="1">Multi-pass membrane protein</topology>
    </subcellularLocation>
</comment>
<dbReference type="PANTHER" id="PTHR45624:SF31">
    <property type="entry name" value="MITOCHONDRIAL ORNITHINE TRANSPORTER 1"/>
    <property type="match status" value="1"/>
</dbReference>
<feature type="repeat" description="Solcar" evidence="10">
    <location>
        <begin position="38"/>
        <end position="126"/>
    </location>
</feature>
<dbReference type="InterPro" id="IPR050567">
    <property type="entry name" value="Mitochondrial_Carrier"/>
</dbReference>
<dbReference type="PANTHER" id="PTHR45624">
    <property type="entry name" value="MITOCHONDRIAL BASIC AMINO ACIDS TRANSPORTER-RELATED"/>
    <property type="match status" value="1"/>
</dbReference>
<organism evidence="13 14">
    <name type="scientific">Diplodia intermedia</name>
    <dbReference type="NCBI Taxonomy" id="856260"/>
    <lineage>
        <taxon>Eukaryota</taxon>
        <taxon>Fungi</taxon>
        <taxon>Dikarya</taxon>
        <taxon>Ascomycota</taxon>
        <taxon>Pezizomycotina</taxon>
        <taxon>Dothideomycetes</taxon>
        <taxon>Dothideomycetes incertae sedis</taxon>
        <taxon>Botryosphaeriales</taxon>
        <taxon>Botryosphaeriaceae</taxon>
        <taxon>Diplodia</taxon>
    </lineage>
</organism>
<accession>A0ABR3U4F6</accession>
<keyword evidence="3 11" id="KW-0813">Transport</keyword>
<name>A0ABR3U4F6_9PEZI</name>
<feature type="repeat" description="Solcar" evidence="10">
    <location>
        <begin position="245"/>
        <end position="334"/>
    </location>
</feature>
<dbReference type="Gene3D" id="1.50.40.10">
    <property type="entry name" value="Mitochondrial carrier domain"/>
    <property type="match status" value="2"/>
</dbReference>
<evidence type="ECO:0000256" key="11">
    <source>
        <dbReference type="RuleBase" id="RU000488"/>
    </source>
</evidence>
<evidence type="ECO:0000313" key="13">
    <source>
        <dbReference type="EMBL" id="KAL1651343.1"/>
    </source>
</evidence>
<evidence type="ECO:0000256" key="10">
    <source>
        <dbReference type="PROSITE-ProRule" id="PRU00282"/>
    </source>
</evidence>
<dbReference type="InterPro" id="IPR018108">
    <property type="entry name" value="MCP_transmembrane"/>
</dbReference>
<evidence type="ECO:0000256" key="6">
    <source>
        <dbReference type="ARBA" id="ARBA00022792"/>
    </source>
</evidence>
<evidence type="ECO:0000256" key="7">
    <source>
        <dbReference type="ARBA" id="ARBA00022989"/>
    </source>
</evidence>
<dbReference type="InterPro" id="IPR023395">
    <property type="entry name" value="MCP_dom_sf"/>
</dbReference>
<reference evidence="13 14" key="1">
    <citation type="journal article" date="2023" name="Plant Dis.">
        <title>First Report of Diplodia intermedia Causing Canker and Dieback Diseases on Apple Trees in Canada.</title>
        <authorList>
            <person name="Ellouze W."/>
            <person name="Ilyukhin E."/>
            <person name="Sulman M."/>
            <person name="Ali S."/>
        </authorList>
    </citation>
    <scope>NUCLEOTIDE SEQUENCE [LARGE SCALE GENOMIC DNA]</scope>
    <source>
        <strain evidence="13 14">M45-28</strain>
    </source>
</reference>
<dbReference type="SUPFAM" id="SSF103506">
    <property type="entry name" value="Mitochondrial carrier"/>
    <property type="match status" value="1"/>
</dbReference>
<keyword evidence="9 10" id="KW-0472">Membrane</keyword>
<feature type="region of interest" description="Disordered" evidence="12">
    <location>
        <begin position="1"/>
        <end position="32"/>
    </location>
</feature>
<gene>
    <name evidence="13" type="primary">ORT1</name>
    <name evidence="13" type="ORF">SLS58_000683</name>
</gene>
<comment type="caution">
    <text evidence="13">The sequence shown here is derived from an EMBL/GenBank/DDBJ whole genome shotgun (WGS) entry which is preliminary data.</text>
</comment>
<evidence type="ECO:0000256" key="2">
    <source>
        <dbReference type="ARBA" id="ARBA00006375"/>
    </source>
</evidence>
<dbReference type="PROSITE" id="PS50920">
    <property type="entry name" value="SOLCAR"/>
    <property type="match status" value="3"/>
</dbReference>
<sequence length="573" mass="62724">MAATYSDRPLGGSDAELAIPTPSTTPDSTKEALTGQGMEALKDIACGSLAGIIGKYIEYPFDTIKVRLQSQPEHLPLRYTGPLDCFQKSWAKDGFGGLYRGISAPLVGAAVENASLFFSYRLCQEALQSTIYPSTQPLPLGALLLCGAASGAFASSLLTPIELVKCKLQVPVETANGHFVKMGPLGVMASVYRHQGIAGFWHGQLGTLIRETGGSAAWFGGYEGMGLVFRRAREKRTGKKSDAPLPIHQQMACGATAGVSYNFLFYPADTVKSRMQTEDVSRAVGGRSSFWSVGKLIWHQHGLRGLYRGCGITVARSVPSSAFIFTVYESLRAAMELVKSLEASAERIALDPKYHEALTLVKGIRNGIVYGTKVRFPHALVMIFLFRSGDLRTKAKLVFKATRQHARNLGMFALVYKTGMLLLRHLSPNGKERHYDAFVAGLAGGYAVFGRTIHSSVSQQIVIYVFARVVLAYAKLLVQPKSGDHKAGHHHGHGHGHGHRGGGGWEIISDPVLAAKVKDNGWTVFASVSWALVMYLFRWHPDTLQSSLRSSMHYIYEQSDHWDSLRTLIWHNK</sequence>
<evidence type="ECO:0000256" key="12">
    <source>
        <dbReference type="SAM" id="MobiDB-lite"/>
    </source>
</evidence>
<proteinExistence type="inferred from homology"/>
<feature type="repeat" description="Solcar" evidence="10">
    <location>
        <begin position="138"/>
        <end position="228"/>
    </location>
</feature>
<keyword evidence="5" id="KW-0677">Repeat</keyword>
<evidence type="ECO:0000256" key="1">
    <source>
        <dbReference type="ARBA" id="ARBA00004225"/>
    </source>
</evidence>